<protein>
    <submittedName>
        <fullName evidence="2">Uncharacterized protein</fullName>
    </submittedName>
</protein>
<reference evidence="2" key="2">
    <citation type="submission" date="2020-09" db="EMBL/GenBank/DDBJ databases">
        <authorList>
            <person name="Sun Q."/>
            <person name="Ohkuma M."/>
        </authorList>
    </citation>
    <scope>NUCLEOTIDE SEQUENCE</scope>
    <source>
        <strain evidence="2">JCM 3035</strain>
    </source>
</reference>
<dbReference type="Proteomes" id="UP000637788">
    <property type="component" value="Unassembled WGS sequence"/>
</dbReference>
<feature type="compositionally biased region" description="Basic and acidic residues" evidence="1">
    <location>
        <begin position="28"/>
        <end position="40"/>
    </location>
</feature>
<feature type="compositionally biased region" description="Basic residues" evidence="1">
    <location>
        <begin position="65"/>
        <end position="82"/>
    </location>
</feature>
<evidence type="ECO:0000313" key="2">
    <source>
        <dbReference type="EMBL" id="GGL08010.1"/>
    </source>
</evidence>
<organism evidence="2 3">
    <name type="scientific">Streptomyces flaveus</name>
    <dbReference type="NCBI Taxonomy" id="66370"/>
    <lineage>
        <taxon>Bacteria</taxon>
        <taxon>Bacillati</taxon>
        <taxon>Actinomycetota</taxon>
        <taxon>Actinomycetes</taxon>
        <taxon>Kitasatosporales</taxon>
        <taxon>Streptomycetaceae</taxon>
        <taxon>Streptomyces</taxon>
        <taxon>Streptomyces aurantiacus group</taxon>
    </lineage>
</organism>
<dbReference type="AlphaFoldDB" id="A0A917RI05"/>
<evidence type="ECO:0000256" key="1">
    <source>
        <dbReference type="SAM" id="MobiDB-lite"/>
    </source>
</evidence>
<feature type="region of interest" description="Disordered" evidence="1">
    <location>
        <begin position="28"/>
        <end position="94"/>
    </location>
</feature>
<proteinExistence type="predicted"/>
<name>A0A917RI05_9ACTN</name>
<sequence length="94" mass="10338">MAAFVKAEGDVSAYTARVLRRQMLAEALEKSARVRPEPGRNSDPGRAQQQYPSAWFGHPTSITPAHRRAVKASVRSPRRSRCPGRVVRPSPDSG</sequence>
<comment type="caution">
    <text evidence="2">The sequence shown here is derived from an EMBL/GenBank/DDBJ whole genome shotgun (WGS) entry which is preliminary data.</text>
</comment>
<keyword evidence="3" id="KW-1185">Reference proteome</keyword>
<dbReference type="EMBL" id="BMPQ01000035">
    <property type="protein sequence ID" value="GGL08010.1"/>
    <property type="molecule type" value="Genomic_DNA"/>
</dbReference>
<evidence type="ECO:0000313" key="3">
    <source>
        <dbReference type="Proteomes" id="UP000637788"/>
    </source>
</evidence>
<gene>
    <name evidence="2" type="ORF">GCM10010094_81000</name>
</gene>
<reference evidence="2" key="1">
    <citation type="journal article" date="2014" name="Int. J. Syst. Evol. Microbiol.">
        <title>Complete genome sequence of Corynebacterium casei LMG S-19264T (=DSM 44701T), isolated from a smear-ripened cheese.</title>
        <authorList>
            <consortium name="US DOE Joint Genome Institute (JGI-PGF)"/>
            <person name="Walter F."/>
            <person name="Albersmeier A."/>
            <person name="Kalinowski J."/>
            <person name="Ruckert C."/>
        </authorList>
    </citation>
    <scope>NUCLEOTIDE SEQUENCE</scope>
    <source>
        <strain evidence="2">JCM 3035</strain>
    </source>
</reference>
<accession>A0A917RI05</accession>